<accession>A0A2A2AXB2</accession>
<dbReference type="Gene3D" id="3.40.190.290">
    <property type="match status" value="1"/>
</dbReference>
<dbReference type="InterPro" id="IPR036388">
    <property type="entry name" value="WH-like_DNA-bd_sf"/>
</dbReference>
<sequence length="294" mass="32727">MKSTDYFNLAAFIAIVETGSFRKAAARLEMQPSTLSHAMRTLENRLGVSLLHRTTRHVSPTEAGQALYAQVAPAFADIAMAVEHINPFRQHPAGTVRLSVPRMAAAHVLAPRFREFAERYPDVTLEISANNGFVDIVKEGFDAGVRLGEHIQKDMVAVRITADFCDAVVGSPEYFQRFGIPQTPHDLTAHRCIGWRQSSAGKPYRWEFAKDGQKINVAVNGPLMLDDFELMQQAALDGVGLAYSEVTQCSQYFESGQLIRVLADWCTPYPGFFLYYPSRRTSAALRALVDTLRV</sequence>
<dbReference type="Pfam" id="PF03466">
    <property type="entry name" value="LysR_substrate"/>
    <property type="match status" value="1"/>
</dbReference>
<dbReference type="PANTHER" id="PTHR30537">
    <property type="entry name" value="HTH-TYPE TRANSCRIPTIONAL REGULATOR"/>
    <property type="match status" value="1"/>
</dbReference>
<dbReference type="GO" id="GO:0003700">
    <property type="term" value="F:DNA-binding transcription factor activity"/>
    <property type="evidence" value="ECO:0007669"/>
    <property type="project" value="InterPro"/>
</dbReference>
<dbReference type="RefSeq" id="WP_095552208.1">
    <property type="nucleotide sequence ID" value="NZ_NSJE01000014.1"/>
</dbReference>
<protein>
    <submittedName>
        <fullName evidence="6">LysR family transcriptional regulator</fullName>
    </submittedName>
</protein>
<dbReference type="AlphaFoldDB" id="A0A2A2AXB2"/>
<dbReference type="InterPro" id="IPR036390">
    <property type="entry name" value="WH_DNA-bd_sf"/>
</dbReference>
<evidence type="ECO:0000256" key="1">
    <source>
        <dbReference type="ARBA" id="ARBA00009437"/>
    </source>
</evidence>
<evidence type="ECO:0000313" key="6">
    <source>
        <dbReference type="EMBL" id="PAT42403.1"/>
    </source>
</evidence>
<name>A0A2A2AXB2_9BURK</name>
<dbReference type="SUPFAM" id="SSF53850">
    <property type="entry name" value="Periplasmic binding protein-like II"/>
    <property type="match status" value="1"/>
</dbReference>
<feature type="domain" description="HTH lysR-type" evidence="5">
    <location>
        <begin position="1"/>
        <end position="61"/>
    </location>
</feature>
<evidence type="ECO:0000256" key="2">
    <source>
        <dbReference type="ARBA" id="ARBA00023015"/>
    </source>
</evidence>
<dbReference type="PANTHER" id="PTHR30537:SF1">
    <property type="entry name" value="HTH-TYPE TRANSCRIPTIONAL REGULATOR PGRR"/>
    <property type="match status" value="1"/>
</dbReference>
<evidence type="ECO:0000313" key="7">
    <source>
        <dbReference type="Proteomes" id="UP000218439"/>
    </source>
</evidence>
<gene>
    <name evidence="6" type="ORF">CK621_09515</name>
</gene>
<dbReference type="Proteomes" id="UP000218439">
    <property type="component" value="Unassembled WGS sequence"/>
</dbReference>
<keyword evidence="3" id="KW-0238">DNA-binding</keyword>
<dbReference type="GO" id="GO:0043565">
    <property type="term" value="F:sequence-specific DNA binding"/>
    <property type="evidence" value="ECO:0007669"/>
    <property type="project" value="TreeGrafter"/>
</dbReference>
<dbReference type="CDD" id="cd08474">
    <property type="entry name" value="PBP2_CrgA_like_5"/>
    <property type="match status" value="1"/>
</dbReference>
<evidence type="ECO:0000256" key="3">
    <source>
        <dbReference type="ARBA" id="ARBA00023125"/>
    </source>
</evidence>
<reference evidence="6 7" key="1">
    <citation type="submission" date="2017-08" db="EMBL/GenBank/DDBJ databases">
        <title>WGS of Clinical strains of the CDC Group NO-1 linked to zoonotic infections in humans.</title>
        <authorList>
            <person name="Bernier A.-M."/>
            <person name="Bernard K."/>
        </authorList>
    </citation>
    <scope>NUCLEOTIDE SEQUENCE [LARGE SCALE GENOMIC DNA]</scope>
    <source>
        <strain evidence="6 7">NML120219</strain>
    </source>
</reference>
<evidence type="ECO:0000256" key="4">
    <source>
        <dbReference type="ARBA" id="ARBA00023163"/>
    </source>
</evidence>
<comment type="caution">
    <text evidence="6">The sequence shown here is derived from an EMBL/GenBank/DDBJ whole genome shotgun (WGS) entry which is preliminary data.</text>
</comment>
<dbReference type="InterPro" id="IPR058163">
    <property type="entry name" value="LysR-type_TF_proteobact-type"/>
</dbReference>
<evidence type="ECO:0000259" key="5">
    <source>
        <dbReference type="PROSITE" id="PS50931"/>
    </source>
</evidence>
<dbReference type="EMBL" id="NSJE01000014">
    <property type="protein sequence ID" value="PAT42403.1"/>
    <property type="molecule type" value="Genomic_DNA"/>
</dbReference>
<dbReference type="Gene3D" id="1.10.10.10">
    <property type="entry name" value="Winged helix-like DNA-binding domain superfamily/Winged helix DNA-binding domain"/>
    <property type="match status" value="1"/>
</dbReference>
<dbReference type="SUPFAM" id="SSF46785">
    <property type="entry name" value="Winged helix' DNA-binding domain"/>
    <property type="match status" value="1"/>
</dbReference>
<dbReference type="PROSITE" id="PS50931">
    <property type="entry name" value="HTH_LYSR"/>
    <property type="match status" value="1"/>
</dbReference>
<keyword evidence="2" id="KW-0805">Transcription regulation</keyword>
<dbReference type="Pfam" id="PF00126">
    <property type="entry name" value="HTH_1"/>
    <property type="match status" value="1"/>
</dbReference>
<dbReference type="GO" id="GO:0006351">
    <property type="term" value="P:DNA-templated transcription"/>
    <property type="evidence" value="ECO:0007669"/>
    <property type="project" value="TreeGrafter"/>
</dbReference>
<comment type="similarity">
    <text evidence="1">Belongs to the LysR transcriptional regulatory family.</text>
</comment>
<organism evidence="6 7">
    <name type="scientific">Vandammella animalimorsus</name>
    <dbReference type="NCBI Taxonomy" id="2029117"/>
    <lineage>
        <taxon>Bacteria</taxon>
        <taxon>Pseudomonadati</taxon>
        <taxon>Pseudomonadota</taxon>
        <taxon>Betaproteobacteria</taxon>
        <taxon>Burkholderiales</taxon>
        <taxon>Comamonadaceae</taxon>
        <taxon>Vandammella</taxon>
    </lineage>
</organism>
<dbReference type="FunFam" id="1.10.10.10:FF:000001">
    <property type="entry name" value="LysR family transcriptional regulator"/>
    <property type="match status" value="1"/>
</dbReference>
<dbReference type="InterPro" id="IPR005119">
    <property type="entry name" value="LysR_subst-bd"/>
</dbReference>
<proteinExistence type="inferred from homology"/>
<dbReference type="InterPro" id="IPR000847">
    <property type="entry name" value="LysR_HTH_N"/>
</dbReference>
<keyword evidence="4" id="KW-0804">Transcription</keyword>